<keyword evidence="4" id="KW-1185">Reference proteome</keyword>
<dbReference type="Proteomes" id="UP000291130">
    <property type="component" value="Chromosome"/>
</dbReference>
<accession>A0A411MDE1</accession>
<sequence length="1459" mass="162330">MSPHSTTLDGNDEKKMPIAVTESEEATQQLLKTDEEIWRMLQLRPNFQAMAERLYLEKLLRKFPGLPQSFDPDELYLTEYIDHYDKRDNNSLPTRQITSTNKLSAILQTAINTGQIPTYDSGATGFYYSPTATADSDRVTVISEHGFEKVLEEVLEVSMHDYRHAVDKFWSQPHNSLGQNATPSHWLGARLCAQRRQEGELLRIDGTLMPEAKNLLDRLLATETDVTNVNQPGKFSLALQDSGHSLPVHGAIVVTDSPTQQPDKGDAPVLVLLPGQGLMVFTNGADFSNNMRALLSDRHQRELLKDYVTEKERSRIEAISNGLAEALPFSYPPIDGPAFTHSVRGLLEQQKQNIVFATQNARKGHAPSFMTVDQTAAHLASKLHAGAIIESRNQKIFDKRLPDWLKNSSPKQRDTWNAYSKAYYTSLINNSSISQHEYIELSAPAALLRYSRKSLSDIIRHVYGRGDDPDKIFITKKTLNLEEDTHLATSLGWKPETKSLTELGLSNVSWFDTINIFVTVTITDELDQPIEWLDIWKIRNIVQIADIADTYDKKLQRLVTDENRQSYVATLHAALRLQLLEAEMRQLMSANCVAIVQAALARPDASTREKINNRGVTVNAVMIGDAAVQDVITFETLPSGSGKLVVYLPNVVEGEELREFANHNDLWSWMSSSQKIKDYLLGRVPAHSVAKARSILNGDPGPSGADWSIENEFHFYSASPPDYSYILAQLEYTLHTRPIAGDFLKKSFDTQISNARTNADTLTTSNTEKFKSDLITGGLLALDVITTFLPIKVTLAIALTRCLYAGLSAVEAFRQRDYDASLSHFADAMMTLLFDSVGELALFRLLRHTPRPSSATSHSLHTQLSVPNTRIDGLTANAKGVYRDAYADYYVRSNDGTVFQIKSDFQGGGEQVQIINPNTRIETGLFLDLDQQGLWQKVGGVRGGGKRKAESLTGPPEATSPTPGPSQAGSSPPAPEAPSVWNGQLTVDGAAIGPFSLKDSSYAETFKLVNTSRVTRNEFYPFVWPKDKAPSDYRRQLTNHPSLSVKALTTADNIEEKITTFHQWGMQVDLNSLKFFPMPGAVAEELKELNGGLIASILNLQKNNNAAIERLIEPMAGSGHYSNYARALGFEGEMIVNDWNPLISWTQKEIVAQPDLVKQHIAAIKKDMFDLAQQRGISLDPELLSHRYQSTAAAKAASNAPNVSELREDVKDYFNDCIRTLVEIKNDKPFIAQPTRPSVISKLKNGRVVSESNAFLAALFYIAQNNAAVGGVVEIRKLLTGVHSLHFPITLMNRDFNILTLFSNISTASTNKINYISHIHSRAKKPTAFLNHDGWELLSREATKPSDFVVLSGHFSDVYLHENDFMRKIQAHVLPLNEKGVKVIITNTYSPYKENSFKALGFHTFRQARQPGPTAKPRAEFLLVVNDAALQAAKEAQAVVNASRTVPTRQWQALPPQVV</sequence>
<dbReference type="EMBL" id="CP035952">
    <property type="protein sequence ID" value="QBF24862.1"/>
    <property type="molecule type" value="Genomic_DNA"/>
</dbReference>
<dbReference type="OrthoDB" id="5489595at2"/>
<reference evidence="3 4" key="1">
    <citation type="submission" date="2019-02" db="EMBL/GenBank/DDBJ databases">
        <title>Complete genome sequence of Pseudomonas sp. SNU WT1 isolated from rainbow trout.</title>
        <authorList>
            <person name="Oh W.T."/>
            <person name="Park S.C."/>
        </authorList>
    </citation>
    <scope>NUCLEOTIDE SEQUENCE [LARGE SCALE GENOMIC DNA]</scope>
    <source>
        <strain evidence="3 4">SNU WT1</strain>
    </source>
</reference>
<organism evidence="3 4">
    <name type="scientific">Pseudomonas tructae</name>
    <dbReference type="NCBI Taxonomy" id="2518644"/>
    <lineage>
        <taxon>Bacteria</taxon>
        <taxon>Pseudomonadati</taxon>
        <taxon>Pseudomonadota</taxon>
        <taxon>Gammaproteobacteria</taxon>
        <taxon>Pseudomonadales</taxon>
        <taxon>Pseudomonadaceae</taxon>
        <taxon>Pseudomonas</taxon>
    </lineage>
</organism>
<dbReference type="Pfam" id="PF20178">
    <property type="entry name" value="ToxA_N"/>
    <property type="match status" value="1"/>
</dbReference>
<feature type="region of interest" description="Disordered" evidence="1">
    <location>
        <begin position="938"/>
        <end position="981"/>
    </location>
</feature>
<feature type="compositionally biased region" description="Low complexity" evidence="1">
    <location>
        <begin position="959"/>
        <end position="971"/>
    </location>
</feature>
<feature type="domain" description="Dermonecrotic toxin N-terminal" evidence="2">
    <location>
        <begin position="448"/>
        <end position="681"/>
    </location>
</feature>
<evidence type="ECO:0000259" key="2">
    <source>
        <dbReference type="Pfam" id="PF20178"/>
    </source>
</evidence>
<name>A0A411MDE1_9PSED</name>
<gene>
    <name evidence="3" type="ORF">EXN22_03810</name>
</gene>
<dbReference type="KEGG" id="ptk:EXN22_03810"/>
<dbReference type="InterPro" id="IPR046673">
    <property type="entry name" value="ToxA_N"/>
</dbReference>
<evidence type="ECO:0000313" key="4">
    <source>
        <dbReference type="Proteomes" id="UP000291130"/>
    </source>
</evidence>
<proteinExistence type="predicted"/>
<dbReference type="SUPFAM" id="SSF53335">
    <property type="entry name" value="S-adenosyl-L-methionine-dependent methyltransferases"/>
    <property type="match status" value="1"/>
</dbReference>
<evidence type="ECO:0000313" key="3">
    <source>
        <dbReference type="EMBL" id="QBF24862.1"/>
    </source>
</evidence>
<dbReference type="InterPro" id="IPR029063">
    <property type="entry name" value="SAM-dependent_MTases_sf"/>
</dbReference>
<dbReference type="RefSeq" id="WP_130262797.1">
    <property type="nucleotide sequence ID" value="NZ_CP035952.1"/>
</dbReference>
<evidence type="ECO:0000256" key="1">
    <source>
        <dbReference type="SAM" id="MobiDB-lite"/>
    </source>
</evidence>
<protein>
    <recommendedName>
        <fullName evidence="2">Dermonecrotic toxin N-terminal domain-containing protein</fullName>
    </recommendedName>
</protein>